<keyword evidence="1" id="KW-0472">Membrane</keyword>
<evidence type="ECO:0000256" key="1">
    <source>
        <dbReference type="SAM" id="Phobius"/>
    </source>
</evidence>
<organism evidence="2 3">
    <name type="scientific">Lymnaea stagnalis</name>
    <name type="common">Great pond snail</name>
    <name type="synonym">Helix stagnalis</name>
    <dbReference type="NCBI Taxonomy" id="6523"/>
    <lineage>
        <taxon>Eukaryota</taxon>
        <taxon>Metazoa</taxon>
        <taxon>Spiralia</taxon>
        <taxon>Lophotrochozoa</taxon>
        <taxon>Mollusca</taxon>
        <taxon>Gastropoda</taxon>
        <taxon>Heterobranchia</taxon>
        <taxon>Euthyneura</taxon>
        <taxon>Panpulmonata</taxon>
        <taxon>Hygrophila</taxon>
        <taxon>Lymnaeoidea</taxon>
        <taxon>Lymnaeidae</taxon>
        <taxon>Lymnaea</taxon>
    </lineage>
</organism>
<comment type="caution">
    <text evidence="2">The sequence shown here is derived from an EMBL/GenBank/DDBJ whole genome shotgun (WGS) entry which is preliminary data.</text>
</comment>
<keyword evidence="3" id="KW-1185">Reference proteome</keyword>
<sequence>MNRSLRSVNEDALAYAPKLLDTGVAVVVIVFVNISYFVSLLSDVSCTAGGQCKLVPSGGRSLELARWSISFLLPTLWLLDGHFRNVCAVICGKICIGVTYN</sequence>
<reference evidence="2 3" key="1">
    <citation type="submission" date="2024-04" db="EMBL/GenBank/DDBJ databases">
        <authorList>
            <consortium name="Genoscope - CEA"/>
            <person name="William W."/>
        </authorList>
    </citation>
    <scope>NUCLEOTIDE SEQUENCE [LARGE SCALE GENOMIC DNA]</scope>
</reference>
<evidence type="ECO:0000313" key="3">
    <source>
        <dbReference type="Proteomes" id="UP001497497"/>
    </source>
</evidence>
<name>A0AAV2H1J7_LYMST</name>
<feature type="transmembrane region" description="Helical" evidence="1">
    <location>
        <begin position="12"/>
        <end position="38"/>
    </location>
</feature>
<keyword evidence="1" id="KW-0812">Transmembrane</keyword>
<evidence type="ECO:0000313" key="2">
    <source>
        <dbReference type="EMBL" id="CAL1526998.1"/>
    </source>
</evidence>
<dbReference type="EMBL" id="CAXITT010000011">
    <property type="protein sequence ID" value="CAL1526998.1"/>
    <property type="molecule type" value="Genomic_DNA"/>
</dbReference>
<keyword evidence="1" id="KW-1133">Transmembrane helix</keyword>
<accession>A0AAV2H1J7</accession>
<proteinExistence type="predicted"/>
<gene>
    <name evidence="2" type="ORF">GSLYS_00001175001</name>
</gene>
<dbReference type="AlphaFoldDB" id="A0AAV2H1J7"/>
<dbReference type="Proteomes" id="UP001497497">
    <property type="component" value="Unassembled WGS sequence"/>
</dbReference>
<protein>
    <submittedName>
        <fullName evidence="2">Uncharacterized protein</fullName>
    </submittedName>
</protein>